<protein>
    <submittedName>
        <fullName evidence="3">Thioredoxin dynein outer arm protein</fullName>
    </submittedName>
</protein>
<organism evidence="3 4">
    <name type="scientific">Plasmopara halstedii</name>
    <name type="common">Downy mildew of sunflower</name>
    <dbReference type="NCBI Taxonomy" id="4781"/>
    <lineage>
        <taxon>Eukaryota</taxon>
        <taxon>Sar</taxon>
        <taxon>Stramenopiles</taxon>
        <taxon>Oomycota</taxon>
        <taxon>Peronosporomycetes</taxon>
        <taxon>Peronosporales</taxon>
        <taxon>Peronosporaceae</taxon>
        <taxon>Plasmopara</taxon>
    </lineage>
</organism>
<dbReference type="InterPro" id="IPR017937">
    <property type="entry name" value="Thioredoxin_CS"/>
</dbReference>
<dbReference type="PROSITE" id="PS51352">
    <property type="entry name" value="THIOREDOXIN_2"/>
    <property type="match status" value="1"/>
</dbReference>
<dbReference type="Gene3D" id="3.40.30.10">
    <property type="entry name" value="Glutaredoxin"/>
    <property type="match status" value="1"/>
</dbReference>
<keyword evidence="1" id="KW-1015">Disulfide bond</keyword>
<dbReference type="AlphaFoldDB" id="A0A0N7L5C3"/>
<dbReference type="InterPro" id="IPR013766">
    <property type="entry name" value="Thioredoxin_domain"/>
</dbReference>
<dbReference type="PROSITE" id="PS00194">
    <property type="entry name" value="THIOREDOXIN_1"/>
    <property type="match status" value="1"/>
</dbReference>
<sequence length="125" mass="14211">MIAIAMDLVTKVRDAEHWTQVLESSDKKLVVVDVHKDWCGSCKIMEPTYKRIATEIDHAERRLVFATLNVGLNVDEIEDTGGCKPRFLFFRDRKQVADVEGANAPLLEQQIKEHLSSAENDDDEI</sequence>
<keyword evidence="4" id="KW-1185">Reference proteome</keyword>
<dbReference type="PANTHER" id="PTHR46115">
    <property type="entry name" value="THIOREDOXIN-LIKE PROTEIN 1"/>
    <property type="match status" value="1"/>
</dbReference>
<evidence type="ECO:0000259" key="2">
    <source>
        <dbReference type="PROSITE" id="PS51352"/>
    </source>
</evidence>
<proteinExistence type="predicted"/>
<dbReference type="STRING" id="4781.A0A0N7L5C3"/>
<dbReference type="EMBL" id="CCYD01000524">
    <property type="protein sequence ID" value="CEG41075.1"/>
    <property type="molecule type" value="Genomic_DNA"/>
</dbReference>
<name>A0A0N7L5C3_PLAHL</name>
<dbReference type="SUPFAM" id="SSF52833">
    <property type="entry name" value="Thioredoxin-like"/>
    <property type="match status" value="1"/>
</dbReference>
<dbReference type="OMA" id="CKIMEPT"/>
<dbReference type="OrthoDB" id="10263751at2759"/>
<dbReference type="GeneID" id="36406299"/>
<dbReference type="Proteomes" id="UP000054928">
    <property type="component" value="Unassembled WGS sequence"/>
</dbReference>
<accession>A0A0N7L5C3</accession>
<evidence type="ECO:0000256" key="1">
    <source>
        <dbReference type="ARBA" id="ARBA00023157"/>
    </source>
</evidence>
<evidence type="ECO:0000313" key="3">
    <source>
        <dbReference type="EMBL" id="CEG41075.1"/>
    </source>
</evidence>
<feature type="domain" description="Thioredoxin" evidence="2">
    <location>
        <begin position="1"/>
        <end position="116"/>
    </location>
</feature>
<evidence type="ECO:0000313" key="4">
    <source>
        <dbReference type="Proteomes" id="UP000054928"/>
    </source>
</evidence>
<dbReference type="InterPro" id="IPR036249">
    <property type="entry name" value="Thioredoxin-like_sf"/>
</dbReference>
<dbReference type="RefSeq" id="XP_024577444.1">
    <property type="nucleotide sequence ID" value="XM_024726805.1"/>
</dbReference>
<dbReference type="Pfam" id="PF00085">
    <property type="entry name" value="Thioredoxin"/>
    <property type="match status" value="1"/>
</dbReference>
<reference evidence="4" key="1">
    <citation type="submission" date="2014-09" db="EMBL/GenBank/DDBJ databases">
        <authorList>
            <person name="Sharma Rahul"/>
            <person name="Thines Marco"/>
        </authorList>
    </citation>
    <scope>NUCLEOTIDE SEQUENCE [LARGE SCALE GENOMIC DNA]</scope>
</reference>